<dbReference type="EMBL" id="JAOQNS010000020">
    <property type="protein sequence ID" value="MCW2310156.1"/>
    <property type="molecule type" value="Genomic_DNA"/>
</dbReference>
<feature type="region of interest" description="Disordered" evidence="1">
    <location>
        <begin position="88"/>
        <end position="176"/>
    </location>
</feature>
<sequence length="199" mass="21610">MTVSHVPEHLSIISPGHTLEPGPIARLNAVCRRLAKVGTYQDEGRAKPRNGLPCRGGQWVPALRFAPAGMTAEFEAAPIEAVRLRKADRPPAPMRRPVGAASDSEPGVRQEIEATRLRKADRPPAPMRRPVGAASDSEPGVRQEIEAFRLRKADRPSAPMRRPVGAASDSEPGVRQEIEAVKLRKAERPPALMRRPVGG</sequence>
<name>A0ABT3HIR6_9HYPH</name>
<accession>A0ABT3HIR6</accession>
<evidence type="ECO:0000256" key="1">
    <source>
        <dbReference type="SAM" id="MobiDB-lite"/>
    </source>
</evidence>
<protein>
    <submittedName>
        <fullName evidence="2">Uncharacterized protein</fullName>
    </submittedName>
</protein>
<evidence type="ECO:0000313" key="3">
    <source>
        <dbReference type="Proteomes" id="UP001209755"/>
    </source>
</evidence>
<reference evidence="3" key="1">
    <citation type="submission" date="2023-07" db="EMBL/GenBank/DDBJ databases">
        <title>Genome sequencing of Purple Non-Sulfur Bacteria from various extreme environments.</title>
        <authorList>
            <person name="Mayer M."/>
        </authorList>
    </citation>
    <scope>NUCLEOTIDE SEQUENCE [LARGE SCALE GENOMIC DNA]</scope>
    <source>
        <strain evidence="3">DSM 17935</strain>
    </source>
</reference>
<organism evidence="2 3">
    <name type="scientific">Rhodobium gokarnense</name>
    <dbReference type="NCBI Taxonomy" id="364296"/>
    <lineage>
        <taxon>Bacteria</taxon>
        <taxon>Pseudomonadati</taxon>
        <taxon>Pseudomonadota</taxon>
        <taxon>Alphaproteobacteria</taxon>
        <taxon>Hyphomicrobiales</taxon>
        <taxon>Rhodobiaceae</taxon>
        <taxon>Rhodobium</taxon>
    </lineage>
</organism>
<evidence type="ECO:0000313" key="2">
    <source>
        <dbReference type="EMBL" id="MCW2310156.1"/>
    </source>
</evidence>
<proteinExistence type="predicted"/>
<dbReference type="Proteomes" id="UP001209755">
    <property type="component" value="Unassembled WGS sequence"/>
</dbReference>
<gene>
    <name evidence="2" type="ORF">M2319_004522</name>
</gene>
<feature type="compositionally biased region" description="Basic and acidic residues" evidence="1">
    <location>
        <begin position="139"/>
        <end position="155"/>
    </location>
</feature>
<keyword evidence="3" id="KW-1185">Reference proteome</keyword>
<comment type="caution">
    <text evidence="2">The sequence shown here is derived from an EMBL/GenBank/DDBJ whole genome shotgun (WGS) entry which is preliminary data.</text>
</comment>
<feature type="compositionally biased region" description="Basic and acidic residues" evidence="1">
    <location>
        <begin position="106"/>
        <end position="122"/>
    </location>
</feature>